<feature type="domain" description="PAS" evidence="7">
    <location>
        <begin position="485"/>
        <end position="555"/>
    </location>
</feature>
<gene>
    <name evidence="9" type="ORF">ACFQGH_10160</name>
</gene>
<name>A0ABD5V446_9EURY</name>
<dbReference type="PRINTS" id="PR00344">
    <property type="entry name" value="BCTRLSENSOR"/>
</dbReference>
<dbReference type="PROSITE" id="PS50109">
    <property type="entry name" value="HIS_KIN"/>
    <property type="match status" value="1"/>
</dbReference>
<organism evidence="9 10">
    <name type="scientific">Halalkalicoccus tibetensis</name>
    <dbReference type="NCBI Taxonomy" id="175632"/>
    <lineage>
        <taxon>Archaea</taxon>
        <taxon>Methanobacteriati</taxon>
        <taxon>Methanobacteriota</taxon>
        <taxon>Stenosarchaea group</taxon>
        <taxon>Halobacteria</taxon>
        <taxon>Halobacteriales</taxon>
        <taxon>Halococcaceae</taxon>
        <taxon>Halalkalicoccus</taxon>
    </lineage>
</organism>
<dbReference type="CDD" id="cd00130">
    <property type="entry name" value="PAS"/>
    <property type="match status" value="3"/>
</dbReference>
<dbReference type="AlphaFoldDB" id="A0ABD5V446"/>
<feature type="domain" description="PAC" evidence="8">
    <location>
        <begin position="558"/>
        <end position="617"/>
    </location>
</feature>
<dbReference type="SMART" id="SM00091">
    <property type="entry name" value="PAS"/>
    <property type="match status" value="4"/>
</dbReference>
<reference evidence="9 10" key="1">
    <citation type="journal article" date="2019" name="Int. J. Syst. Evol. Microbiol.">
        <title>The Global Catalogue of Microorganisms (GCM) 10K type strain sequencing project: providing services to taxonomists for standard genome sequencing and annotation.</title>
        <authorList>
            <consortium name="The Broad Institute Genomics Platform"/>
            <consortium name="The Broad Institute Genome Sequencing Center for Infectious Disease"/>
            <person name="Wu L."/>
            <person name="Ma J."/>
        </authorList>
    </citation>
    <scope>NUCLEOTIDE SEQUENCE [LARGE SCALE GENOMIC DNA]</scope>
    <source>
        <strain evidence="9 10">CGMCC 1.3240</strain>
    </source>
</reference>
<dbReference type="EMBL" id="JBHSXQ010000003">
    <property type="protein sequence ID" value="MFC6905556.1"/>
    <property type="molecule type" value="Genomic_DNA"/>
</dbReference>
<feature type="domain" description="PAC" evidence="8">
    <location>
        <begin position="432"/>
        <end position="484"/>
    </location>
</feature>
<dbReference type="Pfam" id="PF13426">
    <property type="entry name" value="PAS_9"/>
    <property type="match status" value="1"/>
</dbReference>
<keyword evidence="4" id="KW-0808">Transferase</keyword>
<dbReference type="InterPro" id="IPR052162">
    <property type="entry name" value="Sensor_kinase/Photoreceptor"/>
</dbReference>
<dbReference type="PROSITE" id="PS50113">
    <property type="entry name" value="PAC"/>
    <property type="match status" value="3"/>
</dbReference>
<evidence type="ECO:0000256" key="1">
    <source>
        <dbReference type="ARBA" id="ARBA00000085"/>
    </source>
</evidence>
<evidence type="ECO:0000313" key="9">
    <source>
        <dbReference type="EMBL" id="MFC6905556.1"/>
    </source>
</evidence>
<feature type="domain" description="PAS" evidence="7">
    <location>
        <begin position="355"/>
        <end position="429"/>
    </location>
</feature>
<keyword evidence="3" id="KW-0597">Phosphoprotein</keyword>
<evidence type="ECO:0000256" key="4">
    <source>
        <dbReference type="ARBA" id="ARBA00022679"/>
    </source>
</evidence>
<evidence type="ECO:0000259" key="7">
    <source>
        <dbReference type="PROSITE" id="PS50112"/>
    </source>
</evidence>
<dbReference type="InterPro" id="IPR003594">
    <property type="entry name" value="HATPase_dom"/>
</dbReference>
<dbReference type="PROSITE" id="PS50112">
    <property type="entry name" value="PAS"/>
    <property type="match status" value="3"/>
</dbReference>
<dbReference type="SMART" id="SM00387">
    <property type="entry name" value="HATPase_c"/>
    <property type="match status" value="1"/>
</dbReference>
<dbReference type="NCBIfam" id="TIGR00229">
    <property type="entry name" value="sensory_box"/>
    <property type="match status" value="3"/>
</dbReference>
<dbReference type="Pfam" id="PF00512">
    <property type="entry name" value="HisKA"/>
    <property type="match status" value="1"/>
</dbReference>
<evidence type="ECO:0000256" key="5">
    <source>
        <dbReference type="ARBA" id="ARBA00022777"/>
    </source>
</evidence>
<comment type="catalytic activity">
    <reaction evidence="1">
        <text>ATP + protein L-histidine = ADP + protein N-phospho-L-histidine.</text>
        <dbReference type="EC" id="2.7.13.3"/>
    </reaction>
</comment>
<dbReference type="InterPro" id="IPR035965">
    <property type="entry name" value="PAS-like_dom_sf"/>
</dbReference>
<proteinExistence type="predicted"/>
<dbReference type="InterPro" id="IPR000014">
    <property type="entry name" value="PAS"/>
</dbReference>
<dbReference type="InterPro" id="IPR000700">
    <property type="entry name" value="PAS-assoc_C"/>
</dbReference>
<comment type="caution">
    <text evidence="9">The sequence shown here is derived from an EMBL/GenBank/DDBJ whole genome shotgun (WGS) entry which is preliminary data.</text>
</comment>
<dbReference type="InterPro" id="IPR036890">
    <property type="entry name" value="HATPase_C_sf"/>
</dbReference>
<dbReference type="RefSeq" id="WP_340604078.1">
    <property type="nucleotide sequence ID" value="NZ_JBBMXV010000003.1"/>
</dbReference>
<dbReference type="SMART" id="SM00388">
    <property type="entry name" value="HisKA"/>
    <property type="match status" value="1"/>
</dbReference>
<evidence type="ECO:0000256" key="3">
    <source>
        <dbReference type="ARBA" id="ARBA00022553"/>
    </source>
</evidence>
<dbReference type="CDD" id="cd00082">
    <property type="entry name" value="HisKA"/>
    <property type="match status" value="1"/>
</dbReference>
<dbReference type="SUPFAM" id="SSF55874">
    <property type="entry name" value="ATPase domain of HSP90 chaperone/DNA topoisomerase II/histidine kinase"/>
    <property type="match status" value="1"/>
</dbReference>
<dbReference type="PANTHER" id="PTHR43304:SF1">
    <property type="entry name" value="PAC DOMAIN-CONTAINING PROTEIN"/>
    <property type="match status" value="1"/>
</dbReference>
<dbReference type="Proteomes" id="UP001596312">
    <property type="component" value="Unassembled WGS sequence"/>
</dbReference>
<dbReference type="InterPro" id="IPR004358">
    <property type="entry name" value="Sig_transdc_His_kin-like_C"/>
</dbReference>
<evidence type="ECO:0000313" key="10">
    <source>
        <dbReference type="Proteomes" id="UP001596312"/>
    </source>
</evidence>
<dbReference type="InterPro" id="IPR013655">
    <property type="entry name" value="PAS_fold_3"/>
</dbReference>
<dbReference type="GO" id="GO:0004673">
    <property type="term" value="F:protein histidine kinase activity"/>
    <property type="evidence" value="ECO:0007669"/>
    <property type="project" value="UniProtKB-EC"/>
</dbReference>
<dbReference type="PANTHER" id="PTHR43304">
    <property type="entry name" value="PHYTOCHROME-LIKE PROTEIN CPH1"/>
    <property type="match status" value="1"/>
</dbReference>
<dbReference type="InterPro" id="IPR013656">
    <property type="entry name" value="PAS_4"/>
</dbReference>
<dbReference type="SMART" id="SM00086">
    <property type="entry name" value="PAC"/>
    <property type="match status" value="3"/>
</dbReference>
<keyword evidence="10" id="KW-1185">Reference proteome</keyword>
<dbReference type="Gene3D" id="3.30.565.10">
    <property type="entry name" value="Histidine kinase-like ATPase, C-terminal domain"/>
    <property type="match status" value="1"/>
</dbReference>
<dbReference type="Pfam" id="PF08448">
    <property type="entry name" value="PAS_4"/>
    <property type="match status" value="1"/>
</dbReference>
<dbReference type="InterPro" id="IPR036097">
    <property type="entry name" value="HisK_dim/P_sf"/>
</dbReference>
<dbReference type="Gene3D" id="3.30.450.20">
    <property type="entry name" value="PAS domain"/>
    <property type="match status" value="3"/>
</dbReference>
<dbReference type="EC" id="2.7.13.3" evidence="2"/>
<keyword evidence="5" id="KW-0418">Kinase</keyword>
<evidence type="ECO:0000256" key="2">
    <source>
        <dbReference type="ARBA" id="ARBA00012438"/>
    </source>
</evidence>
<dbReference type="InterPro" id="IPR005467">
    <property type="entry name" value="His_kinase_dom"/>
</dbReference>
<dbReference type="Gene3D" id="1.10.287.130">
    <property type="match status" value="1"/>
</dbReference>
<dbReference type="InterPro" id="IPR003661">
    <property type="entry name" value="HisK_dim/P_dom"/>
</dbReference>
<sequence>MTPVQVLYLGSAADPIERLLTAADGNPSIAVSAVPSVTVAVSDPVVRRADCLVWDATGGTDPEIERLFSLSPGLPVVVRSSRSVPDSLETYAPSITRVDDESLVDAVRAVHDPDADAGSPPEVTLSLLDQSADRIARIDRDGTYRSVSEGLAAAIGSCQGELLGTPVTDSSVGDPEPILENGRRAIESGAIQRYTDGNHQYVFVPVGDEQFQLVVQDAQSTNGSERIELSNGFIDTVLDRLSDIFFVFDFEGNFLHWNDRLAEVTGYSNDEIASMSPMEFFVQEDYDQVDTAISEIVETGDATAVVRIRTRGGRLIPYEFTGSMVAHDDGSPRYICGIARDISQRRRSERALRERQQALSNLIRNLPGVVYRYRNQAGFPVEFMSEGCTSLTGHSRERLESGELSWGDVIHPDDRQEVWDVVQDAIDRGDQYQTTYRIRTADDEVRWVWEQGGGVDDPDGSVEYLDGYLTEITDVVEIEEELRREKAFTESALDAQPDVFYVFTPSGDILRWNDRFNEVTGYTDEEIERMHPTEFVASDDVPTILRGIERVAAEGATVSIEATLVSKDGERIPYEFTGSVIEDISEPIYDTGDHDVYICGTGRDISQRITAEREREAAIEELERSNAELERFAYVASHDLKEPLRMIRSYLDLIQRRYEGELDEDADEFIGYAVDGAERMRKMIDDLLTYSRIGTDDLTPEPVECRDLLDRVLAGLKIAIEEEDAEITVDRLPTVEGDAQQLAQLFQNLISNAIAYSGDTPPRIHVSATELEDGWQFSVEDDGVGIDPEQADEVFEIFSSGPVSSSTGIGLAICQKIVRRHGGEIWVESEPGVGTTFHFTIPESKPTPADAPSETPDL</sequence>
<evidence type="ECO:0000259" key="8">
    <source>
        <dbReference type="PROSITE" id="PS50113"/>
    </source>
</evidence>
<dbReference type="SUPFAM" id="SSF47384">
    <property type="entry name" value="Homodimeric domain of signal transducing histidine kinase"/>
    <property type="match status" value="1"/>
</dbReference>
<dbReference type="FunFam" id="3.30.565.10:FF:000006">
    <property type="entry name" value="Sensor histidine kinase WalK"/>
    <property type="match status" value="1"/>
</dbReference>
<accession>A0ABD5V446</accession>
<dbReference type="SUPFAM" id="SSF55785">
    <property type="entry name" value="PYP-like sensor domain (PAS domain)"/>
    <property type="match status" value="3"/>
</dbReference>
<protein>
    <recommendedName>
        <fullName evidence="2">histidine kinase</fullName>
        <ecNumber evidence="2">2.7.13.3</ecNumber>
    </recommendedName>
</protein>
<dbReference type="Pfam" id="PF02518">
    <property type="entry name" value="HATPase_c"/>
    <property type="match status" value="1"/>
</dbReference>
<dbReference type="Pfam" id="PF08447">
    <property type="entry name" value="PAS_3"/>
    <property type="match status" value="1"/>
</dbReference>
<feature type="domain" description="PAS" evidence="7">
    <location>
        <begin position="230"/>
        <end position="300"/>
    </location>
</feature>
<evidence type="ECO:0000259" key="6">
    <source>
        <dbReference type="PROSITE" id="PS50109"/>
    </source>
</evidence>
<dbReference type="InterPro" id="IPR001610">
    <property type="entry name" value="PAC"/>
</dbReference>
<feature type="domain" description="Histidine kinase" evidence="6">
    <location>
        <begin position="635"/>
        <end position="845"/>
    </location>
</feature>
<feature type="domain" description="PAC" evidence="8">
    <location>
        <begin position="302"/>
        <end position="354"/>
    </location>
</feature>